<evidence type="ECO:0000313" key="6">
    <source>
        <dbReference type="EMBL" id="KAF5885375.1"/>
    </source>
</evidence>
<dbReference type="Gene3D" id="2.60.40.10">
    <property type="entry name" value="Immunoglobulins"/>
    <property type="match status" value="2"/>
</dbReference>
<evidence type="ECO:0000256" key="4">
    <source>
        <dbReference type="ARBA" id="ARBA00023319"/>
    </source>
</evidence>
<dbReference type="Proteomes" id="UP000727407">
    <property type="component" value="Unassembled WGS sequence"/>
</dbReference>
<dbReference type="PANTHER" id="PTHR44337">
    <property type="entry name" value="CARCINOEMBRYONIC ANTIGEN-RELATED CELL ADHESION MOLECULE 8"/>
    <property type="match status" value="1"/>
</dbReference>
<dbReference type="InterPro" id="IPR036179">
    <property type="entry name" value="Ig-like_dom_sf"/>
</dbReference>
<dbReference type="InterPro" id="IPR003599">
    <property type="entry name" value="Ig_sub"/>
</dbReference>
<dbReference type="PANTHER" id="PTHR44337:SF16">
    <property type="entry name" value="CARCINOEMBRYONIC ANTIGEN-RELATED CELL ADHESION MOLECULE 20-LIKE-RELATED"/>
    <property type="match status" value="1"/>
</dbReference>
<reference evidence="6" key="1">
    <citation type="submission" date="2020-07" db="EMBL/GenBank/DDBJ databases">
        <title>Clarias magur genome sequencing, assembly and annotation.</title>
        <authorList>
            <person name="Kushwaha B."/>
            <person name="Kumar R."/>
            <person name="Das P."/>
            <person name="Joshi C.G."/>
            <person name="Kumar D."/>
            <person name="Nagpure N.S."/>
            <person name="Pandey M."/>
            <person name="Agarwal S."/>
            <person name="Srivastava S."/>
            <person name="Singh M."/>
            <person name="Sahoo L."/>
            <person name="Jayasankar P."/>
            <person name="Meher P.K."/>
            <person name="Koringa P.G."/>
            <person name="Iquebal M.A."/>
            <person name="Das S.P."/>
            <person name="Bit A."/>
            <person name="Patnaik S."/>
            <person name="Patel N."/>
            <person name="Shah T.M."/>
            <person name="Hinsu A."/>
            <person name="Jena J.K."/>
        </authorList>
    </citation>
    <scope>NUCLEOTIDE SEQUENCE</scope>
    <source>
        <strain evidence="6">CIFAMagur01</strain>
        <tissue evidence="6">Testis</tissue>
    </source>
</reference>
<keyword evidence="1" id="KW-0732">Signal</keyword>
<feature type="non-terminal residue" evidence="6">
    <location>
        <position position="198"/>
    </location>
</feature>
<dbReference type="PROSITE" id="PS50835">
    <property type="entry name" value="IG_LIKE"/>
    <property type="match status" value="1"/>
</dbReference>
<evidence type="ECO:0000313" key="7">
    <source>
        <dbReference type="Proteomes" id="UP000727407"/>
    </source>
</evidence>
<feature type="domain" description="Ig-like" evidence="5">
    <location>
        <begin position="107"/>
        <end position="196"/>
    </location>
</feature>
<evidence type="ECO:0000256" key="1">
    <source>
        <dbReference type="ARBA" id="ARBA00022729"/>
    </source>
</evidence>
<dbReference type="SUPFAM" id="SSF48726">
    <property type="entry name" value="Immunoglobulin"/>
    <property type="match status" value="2"/>
</dbReference>
<dbReference type="Pfam" id="PF13927">
    <property type="entry name" value="Ig_3"/>
    <property type="match status" value="1"/>
</dbReference>
<protein>
    <submittedName>
        <fullName evidence="6">Carcinoembryonic antigen-related cell adhesion molecule 5-like</fullName>
    </submittedName>
</protein>
<dbReference type="InterPro" id="IPR052598">
    <property type="entry name" value="IgSF_CEA-related"/>
</dbReference>
<dbReference type="EMBL" id="QNUK01001244">
    <property type="protein sequence ID" value="KAF5885375.1"/>
    <property type="molecule type" value="Genomic_DNA"/>
</dbReference>
<gene>
    <name evidence="6" type="ORF">DAT39_022722</name>
</gene>
<organism evidence="6 7">
    <name type="scientific">Clarias magur</name>
    <name type="common">Asian catfish</name>
    <name type="synonym">Macropteronotus magur</name>
    <dbReference type="NCBI Taxonomy" id="1594786"/>
    <lineage>
        <taxon>Eukaryota</taxon>
        <taxon>Metazoa</taxon>
        <taxon>Chordata</taxon>
        <taxon>Craniata</taxon>
        <taxon>Vertebrata</taxon>
        <taxon>Euteleostomi</taxon>
        <taxon>Actinopterygii</taxon>
        <taxon>Neopterygii</taxon>
        <taxon>Teleostei</taxon>
        <taxon>Ostariophysi</taxon>
        <taxon>Siluriformes</taxon>
        <taxon>Clariidae</taxon>
        <taxon>Clarias</taxon>
    </lineage>
</organism>
<dbReference type="AlphaFoldDB" id="A0A8J4WPS5"/>
<name>A0A8J4WPS5_CLAMG</name>
<sequence>VCFGQELILPEIINGTVGGDVLITPLKIPQPTPTNCKWSFKETLIITVHSGGSTISDPYIGRVGVNTGNLALGLRSLTESDAGLYTLSIETDKGNITGQTTLQMLMPAFNVAIIPSNTELVEFNSTVSLVCSASGSFLSFVWLNGRSEVTAEERVQLTHSNRNLSITSVIRGDTGPYQCEASNSFSNAKSPPLSLTIY</sequence>
<dbReference type="OrthoDB" id="6159398at2759"/>
<keyword evidence="3" id="KW-0325">Glycoprotein</keyword>
<dbReference type="InterPro" id="IPR007110">
    <property type="entry name" value="Ig-like_dom"/>
</dbReference>
<evidence type="ECO:0000256" key="3">
    <source>
        <dbReference type="ARBA" id="ARBA00023180"/>
    </source>
</evidence>
<dbReference type="SMART" id="SM00409">
    <property type="entry name" value="IG"/>
    <property type="match status" value="2"/>
</dbReference>
<keyword evidence="2" id="KW-1015">Disulfide bond</keyword>
<dbReference type="InterPro" id="IPR013783">
    <property type="entry name" value="Ig-like_fold"/>
</dbReference>
<feature type="non-terminal residue" evidence="6">
    <location>
        <position position="1"/>
    </location>
</feature>
<keyword evidence="4" id="KW-0393">Immunoglobulin domain</keyword>
<evidence type="ECO:0000259" key="5">
    <source>
        <dbReference type="PROSITE" id="PS50835"/>
    </source>
</evidence>
<keyword evidence="7" id="KW-1185">Reference proteome</keyword>
<evidence type="ECO:0000256" key="2">
    <source>
        <dbReference type="ARBA" id="ARBA00023157"/>
    </source>
</evidence>
<accession>A0A8J4WPS5</accession>
<comment type="caution">
    <text evidence="6">The sequence shown here is derived from an EMBL/GenBank/DDBJ whole genome shotgun (WGS) entry which is preliminary data.</text>
</comment>
<proteinExistence type="predicted"/>